<sequence>MNRQYAVARTYGKAIFTEALEMNELIEVYQELLKLRDVFSRVPDLGEILTDDRLSVFEKVNIIKDLEGNFSDTVAKFIHTVYDYGRMDEFPEIIDSFEELYYNHYGIVLVDVTTAVALTMDQRHELEEKLATQFHANKVILRPRIDPAIMGGVIVESEHRVIDQSIRTQLENVRTELLRG</sequence>
<evidence type="ECO:0000256" key="2">
    <source>
        <dbReference type="ARBA" id="ARBA00022448"/>
    </source>
</evidence>
<evidence type="ECO:0000256" key="6">
    <source>
        <dbReference type="ARBA" id="ARBA00023196"/>
    </source>
</evidence>
<dbReference type="PRINTS" id="PR00125">
    <property type="entry name" value="ATPASEDELTA"/>
</dbReference>
<dbReference type="GO" id="GO:0005886">
    <property type="term" value="C:plasma membrane"/>
    <property type="evidence" value="ECO:0007669"/>
    <property type="project" value="UniProtKB-SubCell"/>
</dbReference>
<dbReference type="HAMAP" id="MF_01416">
    <property type="entry name" value="ATP_synth_delta_bact"/>
    <property type="match status" value="1"/>
</dbReference>
<evidence type="ECO:0000256" key="5">
    <source>
        <dbReference type="ARBA" id="ARBA00023136"/>
    </source>
</evidence>
<name>A0A4S3B4L4_9ENTE</name>
<protein>
    <recommendedName>
        <fullName evidence="8">ATP synthase subunit delta</fullName>
    </recommendedName>
    <alternativeName>
        <fullName evidence="8">ATP synthase F(1) sector subunit delta</fullName>
    </alternativeName>
    <alternativeName>
        <fullName evidence="8">F-type ATPase subunit delta</fullName>
        <shortName evidence="8">F-ATPase subunit delta</shortName>
    </alternativeName>
</protein>
<dbReference type="SUPFAM" id="SSF47928">
    <property type="entry name" value="N-terminal domain of the delta subunit of the F1F0-ATP synthase"/>
    <property type="match status" value="1"/>
</dbReference>
<proteinExistence type="inferred from homology"/>
<evidence type="ECO:0000256" key="1">
    <source>
        <dbReference type="ARBA" id="ARBA00004370"/>
    </source>
</evidence>
<dbReference type="InterPro" id="IPR026015">
    <property type="entry name" value="ATP_synth_OSCP/delta_N_sf"/>
</dbReference>
<evidence type="ECO:0000313" key="9">
    <source>
        <dbReference type="EMBL" id="THB62001.1"/>
    </source>
</evidence>
<comment type="function">
    <text evidence="8">This protein is part of the stalk that links CF(0) to CF(1). It either transmits conformational changes from CF(0) to CF(1) or is implicated in proton conduction.</text>
</comment>
<dbReference type="Gene3D" id="1.10.520.20">
    <property type="entry name" value="N-terminal domain of the delta subunit of the F1F0-ATP synthase"/>
    <property type="match status" value="1"/>
</dbReference>
<dbReference type="GO" id="GO:0045259">
    <property type="term" value="C:proton-transporting ATP synthase complex"/>
    <property type="evidence" value="ECO:0007669"/>
    <property type="project" value="UniProtKB-KW"/>
</dbReference>
<keyword evidence="4 8" id="KW-0406">Ion transport</keyword>
<dbReference type="Proteomes" id="UP000310506">
    <property type="component" value="Unassembled WGS sequence"/>
</dbReference>
<evidence type="ECO:0000256" key="7">
    <source>
        <dbReference type="ARBA" id="ARBA00023310"/>
    </source>
</evidence>
<dbReference type="EMBL" id="SDGV01000004">
    <property type="protein sequence ID" value="THB62001.1"/>
    <property type="molecule type" value="Genomic_DNA"/>
</dbReference>
<gene>
    <name evidence="8" type="primary">atpH</name>
    <name evidence="9" type="ORF">ESZ54_02000</name>
</gene>
<dbReference type="NCBIfam" id="TIGR01145">
    <property type="entry name" value="ATP_synt_delta"/>
    <property type="match status" value="1"/>
</dbReference>
<keyword evidence="5 8" id="KW-0472">Membrane</keyword>
<evidence type="ECO:0000256" key="8">
    <source>
        <dbReference type="HAMAP-Rule" id="MF_01416"/>
    </source>
</evidence>
<reference evidence="9 10" key="1">
    <citation type="submission" date="2019-01" db="EMBL/GenBank/DDBJ databases">
        <title>Vagococcus silagei sp. nov. isolated from brewer's grain.</title>
        <authorList>
            <person name="Guu J.-R."/>
        </authorList>
    </citation>
    <scope>NUCLEOTIDE SEQUENCE [LARGE SCALE GENOMIC DNA]</scope>
    <source>
        <strain evidence="9 10">2B-2</strain>
    </source>
</reference>
<dbReference type="RefSeq" id="WP_136136000.1">
    <property type="nucleotide sequence ID" value="NZ_SDGV01000004.1"/>
</dbReference>
<dbReference type="Pfam" id="PF00213">
    <property type="entry name" value="OSCP"/>
    <property type="match status" value="1"/>
</dbReference>
<dbReference type="InterPro" id="IPR020781">
    <property type="entry name" value="ATPase_OSCP/d_CS"/>
</dbReference>
<keyword evidence="7 8" id="KW-0066">ATP synthesis</keyword>
<keyword evidence="3 8" id="KW-0375">Hydrogen ion transport</keyword>
<keyword evidence="6 8" id="KW-0139">CF(1)</keyword>
<evidence type="ECO:0000256" key="4">
    <source>
        <dbReference type="ARBA" id="ARBA00023065"/>
    </source>
</evidence>
<comment type="subcellular location">
    <subcellularLocation>
        <location evidence="8">Cell membrane</location>
        <topology evidence="8">Peripheral membrane protein</topology>
    </subcellularLocation>
    <subcellularLocation>
        <location evidence="1">Membrane</location>
    </subcellularLocation>
</comment>
<comment type="caution">
    <text evidence="9">The sequence shown here is derived from an EMBL/GenBank/DDBJ whole genome shotgun (WGS) entry which is preliminary data.</text>
</comment>
<comment type="function">
    <text evidence="8">F(1)F(0) ATP synthase produces ATP from ADP in the presence of a proton or sodium gradient. F-type ATPases consist of two structural domains, F(1) containing the extramembraneous catalytic core and F(0) containing the membrane proton channel, linked together by a central stalk and a peripheral stalk. During catalysis, ATP synthesis in the catalytic domain of F(1) is coupled via a rotary mechanism of the central stalk subunits to proton translocation.</text>
</comment>
<organism evidence="9 10">
    <name type="scientific">Vagococcus silagei</name>
    <dbReference type="NCBI Taxonomy" id="2508885"/>
    <lineage>
        <taxon>Bacteria</taxon>
        <taxon>Bacillati</taxon>
        <taxon>Bacillota</taxon>
        <taxon>Bacilli</taxon>
        <taxon>Lactobacillales</taxon>
        <taxon>Enterococcaceae</taxon>
        <taxon>Vagococcus</taxon>
    </lineage>
</organism>
<keyword evidence="8" id="KW-1003">Cell membrane</keyword>
<evidence type="ECO:0000256" key="3">
    <source>
        <dbReference type="ARBA" id="ARBA00022781"/>
    </source>
</evidence>
<dbReference type="InterPro" id="IPR000711">
    <property type="entry name" value="ATPase_OSCP/dsu"/>
</dbReference>
<keyword evidence="10" id="KW-1185">Reference proteome</keyword>
<dbReference type="AlphaFoldDB" id="A0A4S3B4L4"/>
<keyword evidence="2 8" id="KW-0813">Transport</keyword>
<accession>A0A4S3B4L4</accession>
<dbReference type="PANTHER" id="PTHR11910">
    <property type="entry name" value="ATP SYNTHASE DELTA CHAIN"/>
    <property type="match status" value="1"/>
</dbReference>
<dbReference type="GO" id="GO:0046933">
    <property type="term" value="F:proton-transporting ATP synthase activity, rotational mechanism"/>
    <property type="evidence" value="ECO:0007669"/>
    <property type="project" value="UniProtKB-UniRule"/>
</dbReference>
<comment type="similarity">
    <text evidence="8">Belongs to the ATPase delta chain family.</text>
</comment>
<dbReference type="OrthoDB" id="9786633at2"/>
<dbReference type="PROSITE" id="PS00389">
    <property type="entry name" value="ATPASE_DELTA"/>
    <property type="match status" value="1"/>
</dbReference>
<evidence type="ECO:0000313" key="10">
    <source>
        <dbReference type="Proteomes" id="UP000310506"/>
    </source>
</evidence>